<reference evidence="2" key="1">
    <citation type="submission" date="2023-05" db="EMBL/GenBank/DDBJ databases">
        <title>Nepenthes gracilis genome sequencing.</title>
        <authorList>
            <person name="Fukushima K."/>
        </authorList>
    </citation>
    <scope>NUCLEOTIDE SEQUENCE</scope>
    <source>
        <strain evidence="2">SING2019-196</strain>
    </source>
</reference>
<name>A0AAD3S166_NEPGR</name>
<organism evidence="2 3">
    <name type="scientific">Nepenthes gracilis</name>
    <name type="common">Slender pitcher plant</name>
    <dbReference type="NCBI Taxonomy" id="150966"/>
    <lineage>
        <taxon>Eukaryota</taxon>
        <taxon>Viridiplantae</taxon>
        <taxon>Streptophyta</taxon>
        <taxon>Embryophyta</taxon>
        <taxon>Tracheophyta</taxon>
        <taxon>Spermatophyta</taxon>
        <taxon>Magnoliopsida</taxon>
        <taxon>eudicotyledons</taxon>
        <taxon>Gunneridae</taxon>
        <taxon>Pentapetalae</taxon>
        <taxon>Caryophyllales</taxon>
        <taxon>Nepenthaceae</taxon>
        <taxon>Nepenthes</taxon>
    </lineage>
</organism>
<keyword evidence="3" id="KW-1185">Reference proteome</keyword>
<evidence type="ECO:0000256" key="1">
    <source>
        <dbReference type="SAM" id="MobiDB-lite"/>
    </source>
</evidence>
<proteinExistence type="predicted"/>
<dbReference type="Proteomes" id="UP001279734">
    <property type="component" value="Unassembled WGS sequence"/>
</dbReference>
<gene>
    <name evidence="2" type="ORF">Nepgr_004339</name>
</gene>
<sequence length="72" mass="7617">MEPRGSHQSRPTRENGIPSSAASSRLVPNGMRSPSQSPPATATRLISSESVSATRGKGLIPIHGRTFFNLMG</sequence>
<comment type="caution">
    <text evidence="2">The sequence shown here is derived from an EMBL/GenBank/DDBJ whole genome shotgun (WGS) entry which is preliminary data.</text>
</comment>
<dbReference type="AlphaFoldDB" id="A0AAD3S166"/>
<dbReference type="EMBL" id="BSYO01000003">
    <property type="protein sequence ID" value="GMH02500.1"/>
    <property type="molecule type" value="Genomic_DNA"/>
</dbReference>
<protein>
    <submittedName>
        <fullName evidence="2">Uncharacterized protein</fullName>
    </submittedName>
</protein>
<evidence type="ECO:0000313" key="2">
    <source>
        <dbReference type="EMBL" id="GMH02500.1"/>
    </source>
</evidence>
<evidence type="ECO:0000313" key="3">
    <source>
        <dbReference type="Proteomes" id="UP001279734"/>
    </source>
</evidence>
<accession>A0AAD3S166</accession>
<feature type="region of interest" description="Disordered" evidence="1">
    <location>
        <begin position="1"/>
        <end position="58"/>
    </location>
</feature>
<feature type="compositionally biased region" description="Polar residues" evidence="1">
    <location>
        <begin position="32"/>
        <end position="53"/>
    </location>
</feature>